<dbReference type="EMBL" id="UAPV01000001">
    <property type="protein sequence ID" value="SPT70473.1"/>
    <property type="molecule type" value="Genomic_DNA"/>
</dbReference>
<evidence type="ECO:0000313" key="3">
    <source>
        <dbReference type="EMBL" id="SPT70473.1"/>
    </source>
</evidence>
<evidence type="ECO:0000259" key="1">
    <source>
        <dbReference type="Pfam" id="PF09983"/>
    </source>
</evidence>
<feature type="domain" description="DUF3322" evidence="2">
    <location>
        <begin position="26"/>
        <end position="193"/>
    </location>
</feature>
<accession>A0A2X0V9M3</accession>
<reference evidence="3 4" key="1">
    <citation type="submission" date="2018-06" db="EMBL/GenBank/DDBJ databases">
        <authorList>
            <consortium name="Pathogen Informatics"/>
            <person name="Doyle S."/>
        </authorList>
    </citation>
    <scope>NUCLEOTIDE SEQUENCE [LARGE SCALE GENOMIC DNA]</scope>
    <source>
        <strain evidence="3 4">NCTC13093</strain>
    </source>
</reference>
<organism evidence="3 4">
    <name type="scientific">Anaerobiospirillum thomasii</name>
    <dbReference type="NCBI Taxonomy" id="179995"/>
    <lineage>
        <taxon>Bacteria</taxon>
        <taxon>Pseudomonadati</taxon>
        <taxon>Pseudomonadota</taxon>
        <taxon>Gammaproteobacteria</taxon>
        <taxon>Aeromonadales</taxon>
        <taxon>Succinivibrionaceae</taxon>
        <taxon>Anaerobiospirillum</taxon>
    </lineage>
</organism>
<protein>
    <submittedName>
        <fullName evidence="3">Uncharacterized protein conserved in bacteria</fullName>
    </submittedName>
</protein>
<sequence length="403" mass="46103">MKNRNGIRTEINAFYRTNVISWLSELIKDKKAIPSSFPVHLFLGTPKTDDEALKVKDEFLKFCEDWHNPVTSGHVAFHEKTISEIGKVEVPVHLVFDTPEDIATWAGHLVEYRSAKERLAIIASELPDYIDSALDVISSISNLEENDFYRFVQVAKWICENYNKKGALIRQVPVRGVDTRWFEINRHLLLDFLRDKLGLEPHRKDILQLGLIPPPFTVRICILDHVLRSKVGGMKFFASSIEELKRLEIKPHRVIFMDNLSTALSLNDIAGAVVVIPPTNSLSELCHVPWITNAKGQFIGSIDIRSFVQLHNMRIHMPKIESLLMDEQTLLENRDLWSFDNDVMIDTIPAALKADEALVCRRLLENYYGENVRLDQECMPLEIIHKALGVNAAFVNNTEQVED</sequence>
<feature type="domain" description="Wadjet protein JetD C-terminal" evidence="1">
    <location>
        <begin position="211"/>
        <end position="388"/>
    </location>
</feature>
<dbReference type="Proteomes" id="UP000250086">
    <property type="component" value="Unassembled WGS sequence"/>
</dbReference>
<dbReference type="InterPro" id="IPR024534">
    <property type="entry name" value="JetD_C"/>
</dbReference>
<name>A0A2X0V9M3_9GAMM</name>
<keyword evidence="4" id="KW-1185">Reference proteome</keyword>
<proteinExistence type="predicted"/>
<evidence type="ECO:0000259" key="2">
    <source>
        <dbReference type="Pfam" id="PF11795"/>
    </source>
</evidence>
<dbReference type="AlphaFoldDB" id="A0A2X0V9M3"/>
<gene>
    <name evidence="3" type="ORF">NCTC13093_01888</name>
</gene>
<dbReference type="InterPro" id="IPR024537">
    <property type="entry name" value="DUF3322"/>
</dbReference>
<evidence type="ECO:0000313" key="4">
    <source>
        <dbReference type="Proteomes" id="UP000250086"/>
    </source>
</evidence>
<dbReference type="Pfam" id="PF11795">
    <property type="entry name" value="DUF3322"/>
    <property type="match status" value="1"/>
</dbReference>
<dbReference type="RefSeq" id="WP_113744539.1">
    <property type="nucleotide sequence ID" value="NZ_UAPV01000001.1"/>
</dbReference>
<dbReference type="Pfam" id="PF09983">
    <property type="entry name" value="JetD_C"/>
    <property type="match status" value="1"/>
</dbReference>